<comment type="similarity">
    <text evidence="7">Belongs to the binding-protein-dependent transport system permease family.</text>
</comment>
<evidence type="ECO:0000256" key="1">
    <source>
        <dbReference type="ARBA" id="ARBA00004651"/>
    </source>
</evidence>
<feature type="transmembrane region" description="Helical" evidence="7">
    <location>
        <begin position="58"/>
        <end position="82"/>
    </location>
</feature>
<comment type="subcellular location">
    <subcellularLocation>
        <location evidence="1 7">Cell membrane</location>
        <topology evidence="1 7">Multi-pass membrane protein</topology>
    </subcellularLocation>
</comment>
<dbReference type="Gene3D" id="1.10.3720.10">
    <property type="entry name" value="MetI-like"/>
    <property type="match status" value="1"/>
</dbReference>
<dbReference type="PROSITE" id="PS50928">
    <property type="entry name" value="ABC_TM1"/>
    <property type="match status" value="1"/>
</dbReference>
<feature type="transmembrane region" description="Helical" evidence="7">
    <location>
        <begin position="159"/>
        <end position="180"/>
    </location>
</feature>
<feature type="transmembrane region" description="Helical" evidence="7">
    <location>
        <begin position="291"/>
        <end position="312"/>
    </location>
</feature>
<keyword evidence="11" id="KW-1185">Reference proteome</keyword>
<dbReference type="SUPFAM" id="SSF161098">
    <property type="entry name" value="MetI-like"/>
    <property type="match status" value="1"/>
</dbReference>
<keyword evidence="3" id="KW-1003">Cell membrane</keyword>
<evidence type="ECO:0000256" key="2">
    <source>
        <dbReference type="ARBA" id="ARBA00022448"/>
    </source>
</evidence>
<feature type="transmembrane region" description="Helical" evidence="7">
    <location>
        <begin position="120"/>
        <end position="147"/>
    </location>
</feature>
<evidence type="ECO:0000256" key="6">
    <source>
        <dbReference type="ARBA" id="ARBA00023136"/>
    </source>
</evidence>
<sequence>MSSAARNRTTDSTDTNGATAAPPSSARSDFPASHGKPGRRDSQGGAPQARRRGRARPVGGALGSVALWVYAIGALVPLLLMVSSSLRPNADLVRDPLGAPWPPTLDSYRTAWTDGSFATYFLNSLLVTCGAVLLSTAVATMAAYGLARSRSRLVGAVESLFLSGLMLPVHLAILPIFYLFDGVGLIDSRLGLTLMYAASGVPFSVFVLTTFFRQLPVELEEAAQLDGASAWQTFVRIMVPMVKPAVATVAIFRFVPIWNDFLFPLVLLRDDAKYTLPVGLTTFFGENEANYSAIFAGLVITTVPLIVLFLLATKQIVAGLTAGMSK</sequence>
<keyword evidence="6 7" id="KW-0472">Membrane</keyword>
<evidence type="ECO:0000313" key="11">
    <source>
        <dbReference type="Proteomes" id="UP001528912"/>
    </source>
</evidence>
<evidence type="ECO:0000313" key="10">
    <source>
        <dbReference type="EMBL" id="MDF8266097.1"/>
    </source>
</evidence>
<dbReference type="EMBL" id="JAROAV010000050">
    <property type="protein sequence ID" value="MDF8266097.1"/>
    <property type="molecule type" value="Genomic_DNA"/>
</dbReference>
<dbReference type="PANTHER" id="PTHR43744:SF12">
    <property type="entry name" value="ABC TRANSPORTER PERMEASE PROTEIN MG189-RELATED"/>
    <property type="match status" value="1"/>
</dbReference>
<accession>A0ABT6CCT6</accession>
<evidence type="ECO:0000256" key="4">
    <source>
        <dbReference type="ARBA" id="ARBA00022692"/>
    </source>
</evidence>
<gene>
    <name evidence="10" type="ORF">P4R38_17750</name>
</gene>
<dbReference type="RefSeq" id="WP_277193327.1">
    <property type="nucleotide sequence ID" value="NZ_JAROAV010000050.1"/>
</dbReference>
<evidence type="ECO:0000256" key="8">
    <source>
        <dbReference type="SAM" id="MobiDB-lite"/>
    </source>
</evidence>
<dbReference type="CDD" id="cd06261">
    <property type="entry name" value="TM_PBP2"/>
    <property type="match status" value="1"/>
</dbReference>
<keyword evidence="5 7" id="KW-1133">Transmembrane helix</keyword>
<evidence type="ECO:0000256" key="5">
    <source>
        <dbReference type="ARBA" id="ARBA00022989"/>
    </source>
</evidence>
<feature type="region of interest" description="Disordered" evidence="8">
    <location>
        <begin position="1"/>
        <end position="55"/>
    </location>
</feature>
<organism evidence="10 11">
    <name type="scientific">Luteipulveratus flavus</name>
    <dbReference type="NCBI Taxonomy" id="3031728"/>
    <lineage>
        <taxon>Bacteria</taxon>
        <taxon>Bacillati</taxon>
        <taxon>Actinomycetota</taxon>
        <taxon>Actinomycetes</taxon>
        <taxon>Micrococcales</taxon>
        <taxon>Dermacoccaceae</taxon>
        <taxon>Luteipulveratus</taxon>
    </lineage>
</organism>
<comment type="caution">
    <text evidence="10">The sequence shown here is derived from an EMBL/GenBank/DDBJ whole genome shotgun (WGS) entry which is preliminary data.</text>
</comment>
<dbReference type="InterPro" id="IPR000515">
    <property type="entry name" value="MetI-like"/>
</dbReference>
<feature type="compositionally biased region" description="Polar residues" evidence="8">
    <location>
        <begin position="1"/>
        <end position="18"/>
    </location>
</feature>
<proteinExistence type="inferred from homology"/>
<name>A0ABT6CCT6_9MICO</name>
<dbReference type="Pfam" id="PF00528">
    <property type="entry name" value="BPD_transp_1"/>
    <property type="match status" value="1"/>
</dbReference>
<dbReference type="InterPro" id="IPR035906">
    <property type="entry name" value="MetI-like_sf"/>
</dbReference>
<dbReference type="PANTHER" id="PTHR43744">
    <property type="entry name" value="ABC TRANSPORTER PERMEASE PROTEIN MG189-RELATED-RELATED"/>
    <property type="match status" value="1"/>
</dbReference>
<evidence type="ECO:0000256" key="7">
    <source>
        <dbReference type="RuleBase" id="RU363032"/>
    </source>
</evidence>
<feature type="domain" description="ABC transmembrane type-1" evidence="9">
    <location>
        <begin position="121"/>
        <end position="312"/>
    </location>
</feature>
<dbReference type="Proteomes" id="UP001528912">
    <property type="component" value="Unassembled WGS sequence"/>
</dbReference>
<keyword evidence="4 7" id="KW-0812">Transmembrane</keyword>
<feature type="transmembrane region" description="Helical" evidence="7">
    <location>
        <begin position="233"/>
        <end position="255"/>
    </location>
</feature>
<feature type="transmembrane region" description="Helical" evidence="7">
    <location>
        <begin position="192"/>
        <end position="212"/>
    </location>
</feature>
<reference evidence="10 11" key="1">
    <citation type="submission" date="2023-03" db="EMBL/GenBank/DDBJ databases">
        <title>YIM 133296 draft genome.</title>
        <authorList>
            <person name="Xiong L."/>
        </authorList>
    </citation>
    <scope>NUCLEOTIDE SEQUENCE [LARGE SCALE GENOMIC DNA]</scope>
    <source>
        <strain evidence="10 11">YIM 133296</strain>
    </source>
</reference>
<evidence type="ECO:0000256" key="3">
    <source>
        <dbReference type="ARBA" id="ARBA00022475"/>
    </source>
</evidence>
<protein>
    <submittedName>
        <fullName evidence="10">Carbohydrate ABC transporter permease</fullName>
    </submittedName>
</protein>
<evidence type="ECO:0000259" key="9">
    <source>
        <dbReference type="PROSITE" id="PS50928"/>
    </source>
</evidence>
<keyword evidence="2 7" id="KW-0813">Transport</keyword>